<sequence length="43" mass="5199">MRSLKRKLNWKKLNCFFPFSELRPVSVYPLPKAAGKLHKKRRE</sequence>
<accession>A0A0E9PN55</accession>
<protein>
    <submittedName>
        <fullName evidence="1">Uncharacterized protein</fullName>
    </submittedName>
</protein>
<organism evidence="1">
    <name type="scientific">Anguilla anguilla</name>
    <name type="common">European freshwater eel</name>
    <name type="synonym">Muraena anguilla</name>
    <dbReference type="NCBI Taxonomy" id="7936"/>
    <lineage>
        <taxon>Eukaryota</taxon>
        <taxon>Metazoa</taxon>
        <taxon>Chordata</taxon>
        <taxon>Craniata</taxon>
        <taxon>Vertebrata</taxon>
        <taxon>Euteleostomi</taxon>
        <taxon>Actinopterygii</taxon>
        <taxon>Neopterygii</taxon>
        <taxon>Teleostei</taxon>
        <taxon>Anguilliformes</taxon>
        <taxon>Anguillidae</taxon>
        <taxon>Anguilla</taxon>
    </lineage>
</organism>
<name>A0A0E9PN55_ANGAN</name>
<dbReference type="AlphaFoldDB" id="A0A0E9PN55"/>
<evidence type="ECO:0000313" key="1">
    <source>
        <dbReference type="EMBL" id="JAH05515.1"/>
    </source>
</evidence>
<reference evidence="1" key="2">
    <citation type="journal article" date="2015" name="Fish Shellfish Immunol.">
        <title>Early steps in the European eel (Anguilla anguilla)-Vibrio vulnificus interaction in the gills: Role of the RtxA13 toxin.</title>
        <authorList>
            <person name="Callol A."/>
            <person name="Pajuelo D."/>
            <person name="Ebbesson L."/>
            <person name="Teles M."/>
            <person name="MacKenzie S."/>
            <person name="Amaro C."/>
        </authorList>
    </citation>
    <scope>NUCLEOTIDE SEQUENCE</scope>
</reference>
<proteinExistence type="predicted"/>
<reference evidence="1" key="1">
    <citation type="submission" date="2014-11" db="EMBL/GenBank/DDBJ databases">
        <authorList>
            <person name="Amaro Gonzalez C."/>
        </authorList>
    </citation>
    <scope>NUCLEOTIDE SEQUENCE</scope>
</reference>
<dbReference type="EMBL" id="GBXM01103062">
    <property type="protein sequence ID" value="JAH05515.1"/>
    <property type="molecule type" value="Transcribed_RNA"/>
</dbReference>